<organism evidence="3 4">
    <name type="scientific">Shimazuella alba</name>
    <dbReference type="NCBI Taxonomy" id="2690964"/>
    <lineage>
        <taxon>Bacteria</taxon>
        <taxon>Bacillati</taxon>
        <taxon>Bacillota</taxon>
        <taxon>Bacilli</taxon>
        <taxon>Bacillales</taxon>
        <taxon>Thermoactinomycetaceae</taxon>
        <taxon>Shimazuella</taxon>
    </lineage>
</organism>
<keyword evidence="2" id="KW-0560">Oxidoreductase</keyword>
<dbReference type="GO" id="GO:0016491">
    <property type="term" value="F:oxidoreductase activity"/>
    <property type="evidence" value="ECO:0007669"/>
    <property type="project" value="UniProtKB-KW"/>
</dbReference>
<dbReference type="RefSeq" id="WP_160801438.1">
    <property type="nucleotide sequence ID" value="NZ_WUUL01000006.1"/>
</dbReference>
<dbReference type="Pfam" id="PF13561">
    <property type="entry name" value="adh_short_C2"/>
    <property type="match status" value="1"/>
</dbReference>
<dbReference type="AlphaFoldDB" id="A0A6I4VW61"/>
<proteinExistence type="inferred from homology"/>
<name>A0A6I4VW61_9BACL</name>
<dbReference type="Gene3D" id="3.40.50.720">
    <property type="entry name" value="NAD(P)-binding Rossmann-like Domain"/>
    <property type="match status" value="1"/>
</dbReference>
<gene>
    <name evidence="3" type="ORF">GSM42_10185</name>
</gene>
<dbReference type="InterPro" id="IPR002347">
    <property type="entry name" value="SDR_fam"/>
</dbReference>
<evidence type="ECO:0000313" key="4">
    <source>
        <dbReference type="Proteomes" id="UP000430692"/>
    </source>
</evidence>
<dbReference type="EMBL" id="WUUL01000006">
    <property type="protein sequence ID" value="MXQ54076.1"/>
    <property type="molecule type" value="Genomic_DNA"/>
</dbReference>
<dbReference type="InterPro" id="IPR036291">
    <property type="entry name" value="NAD(P)-bd_dom_sf"/>
</dbReference>
<dbReference type="PRINTS" id="PR00081">
    <property type="entry name" value="GDHRDH"/>
</dbReference>
<protein>
    <submittedName>
        <fullName evidence="3">SDR family oxidoreductase</fullName>
    </submittedName>
</protein>
<reference evidence="3 4" key="1">
    <citation type="submission" date="2019-12" db="EMBL/GenBank/DDBJ databases">
        <title>Whole-genome analyses of novel actinobacteria.</title>
        <authorList>
            <person name="Sahin N."/>
            <person name="Saygin H."/>
        </authorList>
    </citation>
    <scope>NUCLEOTIDE SEQUENCE [LARGE SCALE GENOMIC DNA]</scope>
    <source>
        <strain evidence="3 4">KC615</strain>
    </source>
</reference>
<comment type="caution">
    <text evidence="3">The sequence shown here is derived from an EMBL/GenBank/DDBJ whole genome shotgun (WGS) entry which is preliminary data.</text>
</comment>
<sequence length="259" mass="28582">MLRRFQDKVVLITGATDGVGYQVAKQFALEGAKLALVDNYKNISEMRLSSNDHFISDRSLLISFEGGTESETAICIDDVVQFFEKIDILVYASPTDFTVGPIMELEETDLDRVFHQLKDISLLIKHVIPIMQKNNGGSIVTYGTIAALMGLPMLSSHVMLNHAIVGLVKTTALETSPANIRVNAVCSAPIESSVMDRMESKLNPGMEHQVREDFCRFIPMRRYGTPDEVANLILFLASEEAKYITGSVYTVDGGLSATR</sequence>
<dbReference type="CDD" id="cd05233">
    <property type="entry name" value="SDR_c"/>
    <property type="match status" value="1"/>
</dbReference>
<accession>A0A6I4VW61</accession>
<dbReference type="PANTHER" id="PTHR24321">
    <property type="entry name" value="DEHYDROGENASES, SHORT CHAIN"/>
    <property type="match status" value="1"/>
</dbReference>
<dbReference type="PANTHER" id="PTHR24321:SF8">
    <property type="entry name" value="ESTRADIOL 17-BETA-DEHYDROGENASE 8-RELATED"/>
    <property type="match status" value="1"/>
</dbReference>
<evidence type="ECO:0000313" key="3">
    <source>
        <dbReference type="EMBL" id="MXQ54076.1"/>
    </source>
</evidence>
<comment type="similarity">
    <text evidence="1">Belongs to the short-chain dehydrogenases/reductases (SDR) family.</text>
</comment>
<evidence type="ECO:0000256" key="1">
    <source>
        <dbReference type="ARBA" id="ARBA00006484"/>
    </source>
</evidence>
<dbReference type="SUPFAM" id="SSF51735">
    <property type="entry name" value="NAD(P)-binding Rossmann-fold domains"/>
    <property type="match status" value="1"/>
</dbReference>
<keyword evidence="4" id="KW-1185">Reference proteome</keyword>
<evidence type="ECO:0000256" key="2">
    <source>
        <dbReference type="ARBA" id="ARBA00023002"/>
    </source>
</evidence>
<dbReference type="Proteomes" id="UP000430692">
    <property type="component" value="Unassembled WGS sequence"/>
</dbReference>